<dbReference type="SMART" id="SM00866">
    <property type="entry name" value="UTRA"/>
    <property type="match status" value="1"/>
</dbReference>
<keyword evidence="3" id="KW-0804">Transcription</keyword>
<evidence type="ECO:0000256" key="3">
    <source>
        <dbReference type="ARBA" id="ARBA00023163"/>
    </source>
</evidence>
<dbReference type="Gene3D" id="1.10.10.10">
    <property type="entry name" value="Winged helix-like DNA-binding domain superfamily/Winged helix DNA-binding domain"/>
    <property type="match status" value="1"/>
</dbReference>
<name>A0ABV8LUR2_9ACTN</name>
<accession>A0ABV8LUR2</accession>
<dbReference type="Pfam" id="PF00392">
    <property type="entry name" value="GntR"/>
    <property type="match status" value="1"/>
</dbReference>
<keyword evidence="2" id="KW-0238">DNA-binding</keyword>
<dbReference type="Pfam" id="PF07702">
    <property type="entry name" value="UTRA"/>
    <property type="match status" value="1"/>
</dbReference>
<dbReference type="Gene3D" id="3.40.1410.10">
    <property type="entry name" value="Chorismate lyase-like"/>
    <property type="match status" value="1"/>
</dbReference>
<dbReference type="CDD" id="cd07377">
    <property type="entry name" value="WHTH_GntR"/>
    <property type="match status" value="1"/>
</dbReference>
<dbReference type="SMART" id="SM00345">
    <property type="entry name" value="HTH_GNTR"/>
    <property type="match status" value="1"/>
</dbReference>
<protein>
    <submittedName>
        <fullName evidence="5">GntR family transcriptional regulator</fullName>
    </submittedName>
</protein>
<feature type="domain" description="HTH gntR-type" evidence="4">
    <location>
        <begin position="24"/>
        <end position="91"/>
    </location>
</feature>
<dbReference type="SUPFAM" id="SSF46785">
    <property type="entry name" value="Winged helix' DNA-binding domain"/>
    <property type="match status" value="1"/>
</dbReference>
<dbReference type="PRINTS" id="PR00035">
    <property type="entry name" value="HTHGNTR"/>
</dbReference>
<evidence type="ECO:0000313" key="5">
    <source>
        <dbReference type="EMBL" id="MFC4133574.1"/>
    </source>
</evidence>
<dbReference type="SUPFAM" id="SSF64288">
    <property type="entry name" value="Chorismate lyase-like"/>
    <property type="match status" value="1"/>
</dbReference>
<dbReference type="InterPro" id="IPR011663">
    <property type="entry name" value="UTRA"/>
</dbReference>
<keyword evidence="6" id="KW-1185">Reference proteome</keyword>
<dbReference type="PROSITE" id="PS50949">
    <property type="entry name" value="HTH_GNTR"/>
    <property type="match status" value="1"/>
</dbReference>
<dbReference type="RefSeq" id="WP_253762366.1">
    <property type="nucleotide sequence ID" value="NZ_JAMZDZ010000001.1"/>
</dbReference>
<dbReference type="EMBL" id="JBHSAY010000012">
    <property type="protein sequence ID" value="MFC4133574.1"/>
    <property type="molecule type" value="Genomic_DNA"/>
</dbReference>
<dbReference type="InterPro" id="IPR036388">
    <property type="entry name" value="WH-like_DNA-bd_sf"/>
</dbReference>
<evidence type="ECO:0000313" key="6">
    <source>
        <dbReference type="Proteomes" id="UP001595816"/>
    </source>
</evidence>
<dbReference type="PANTHER" id="PTHR44846">
    <property type="entry name" value="MANNOSYL-D-GLYCERATE TRANSPORT/METABOLISM SYSTEM REPRESSOR MNGR-RELATED"/>
    <property type="match status" value="1"/>
</dbReference>
<evidence type="ECO:0000256" key="1">
    <source>
        <dbReference type="ARBA" id="ARBA00023015"/>
    </source>
</evidence>
<dbReference type="Proteomes" id="UP001595816">
    <property type="component" value="Unassembled WGS sequence"/>
</dbReference>
<evidence type="ECO:0000259" key="4">
    <source>
        <dbReference type="PROSITE" id="PS50949"/>
    </source>
</evidence>
<sequence>MSAPTAANGQVGAVSMEQTDGPAVAKHAWLRQVLRQEVAERMAPHEMLPPERELAARFEVSRMTIRQALRALTDDGLIYAVRGVGTFVTEPKVSKDLALSSFSEDMRARGLRPGSRVIAAEAVDADAAIAKDLGIEPGAAAYRIERLRSADDIPVAHEQSYLPARLFPKLLDQDLDGSLYELMERRYRIRVERAQQTTSAVNLGKHLADLLGVPARTAALHVRRIGIDNQGRIVERADTLYRGDRYDFSATIRRVRR</sequence>
<dbReference type="InterPro" id="IPR050679">
    <property type="entry name" value="Bact_HTH_transcr_reg"/>
</dbReference>
<dbReference type="InterPro" id="IPR000524">
    <property type="entry name" value="Tscrpt_reg_HTH_GntR"/>
</dbReference>
<dbReference type="InterPro" id="IPR036390">
    <property type="entry name" value="WH_DNA-bd_sf"/>
</dbReference>
<keyword evidence="1" id="KW-0805">Transcription regulation</keyword>
<dbReference type="InterPro" id="IPR028978">
    <property type="entry name" value="Chorismate_lyase_/UTRA_dom_sf"/>
</dbReference>
<evidence type="ECO:0000256" key="2">
    <source>
        <dbReference type="ARBA" id="ARBA00023125"/>
    </source>
</evidence>
<reference evidence="6" key="1">
    <citation type="journal article" date="2019" name="Int. J. Syst. Evol. Microbiol.">
        <title>The Global Catalogue of Microorganisms (GCM) 10K type strain sequencing project: providing services to taxonomists for standard genome sequencing and annotation.</title>
        <authorList>
            <consortium name="The Broad Institute Genomics Platform"/>
            <consortium name="The Broad Institute Genome Sequencing Center for Infectious Disease"/>
            <person name="Wu L."/>
            <person name="Ma J."/>
        </authorList>
    </citation>
    <scope>NUCLEOTIDE SEQUENCE [LARGE SCALE GENOMIC DNA]</scope>
    <source>
        <strain evidence="6">CGMCC 4.7289</strain>
    </source>
</reference>
<comment type="caution">
    <text evidence="5">The sequence shown here is derived from an EMBL/GenBank/DDBJ whole genome shotgun (WGS) entry which is preliminary data.</text>
</comment>
<proteinExistence type="predicted"/>
<gene>
    <name evidence="5" type="ORF">ACFOZ4_23445</name>
</gene>
<organism evidence="5 6">
    <name type="scientific">Hamadaea flava</name>
    <dbReference type="NCBI Taxonomy" id="1742688"/>
    <lineage>
        <taxon>Bacteria</taxon>
        <taxon>Bacillati</taxon>
        <taxon>Actinomycetota</taxon>
        <taxon>Actinomycetes</taxon>
        <taxon>Micromonosporales</taxon>
        <taxon>Micromonosporaceae</taxon>
        <taxon>Hamadaea</taxon>
    </lineage>
</organism>
<dbReference type="PANTHER" id="PTHR44846:SF1">
    <property type="entry name" value="MANNOSYL-D-GLYCERATE TRANSPORT_METABOLISM SYSTEM REPRESSOR MNGR-RELATED"/>
    <property type="match status" value="1"/>
</dbReference>